<evidence type="ECO:0000256" key="5">
    <source>
        <dbReference type="ARBA" id="ARBA00022592"/>
    </source>
</evidence>
<dbReference type="InterPro" id="IPR035906">
    <property type="entry name" value="MetI-like_sf"/>
</dbReference>
<evidence type="ECO:0000256" key="4">
    <source>
        <dbReference type="ARBA" id="ARBA00022475"/>
    </source>
</evidence>
<dbReference type="RefSeq" id="WP_112115598.1">
    <property type="nucleotide sequence ID" value="NZ_PRKZ01000004.1"/>
</dbReference>
<dbReference type="InterPro" id="IPR011864">
    <property type="entry name" value="Phosphate_PstC"/>
</dbReference>
<keyword evidence="3 9" id="KW-0813">Transport</keyword>
<dbReference type="EMBL" id="PRKZ01000004">
    <property type="protein sequence ID" value="RAW50079.1"/>
    <property type="molecule type" value="Genomic_DNA"/>
</dbReference>
<name>A0A329TLE1_9FIRM</name>
<keyword evidence="7 9" id="KW-1133">Transmembrane helix</keyword>
<dbReference type="Proteomes" id="UP000251634">
    <property type="component" value="Unassembled WGS sequence"/>
</dbReference>
<evidence type="ECO:0000256" key="2">
    <source>
        <dbReference type="ARBA" id="ARBA00007069"/>
    </source>
</evidence>
<evidence type="ECO:0000256" key="8">
    <source>
        <dbReference type="ARBA" id="ARBA00023136"/>
    </source>
</evidence>
<evidence type="ECO:0000313" key="12">
    <source>
        <dbReference type="EMBL" id="RAW50079.1"/>
    </source>
</evidence>
<dbReference type="Pfam" id="PF00528">
    <property type="entry name" value="BPD_transp_1"/>
    <property type="match status" value="1"/>
</dbReference>
<comment type="caution">
    <text evidence="12">The sequence shown here is derived from an EMBL/GenBank/DDBJ whole genome shotgun (WGS) entry which is preliminary data.</text>
</comment>
<reference evidence="12 13" key="1">
    <citation type="submission" date="2018-02" db="EMBL/GenBank/DDBJ databases">
        <title>Complete genome sequencing of Faecalibacterium prausnitzii strains isolated from the human gut.</title>
        <authorList>
            <person name="Fitzgerald B.C."/>
            <person name="Shkoporov A.N."/>
            <person name="Ross P.R."/>
            <person name="Hill C."/>
        </authorList>
    </citation>
    <scope>NUCLEOTIDE SEQUENCE [LARGE SCALE GENOMIC DNA]</scope>
    <source>
        <strain evidence="12 13">APC942/8-14-2</strain>
    </source>
</reference>
<comment type="subcellular location">
    <subcellularLocation>
        <location evidence="1 9">Cell membrane</location>
        <topology evidence="1 9">Multi-pass membrane protein</topology>
    </subcellularLocation>
</comment>
<dbReference type="PANTHER" id="PTHR30425">
    <property type="entry name" value="PHOSPHATE TRANSPORT SYSTEM PERMEASE PROTEIN PST"/>
    <property type="match status" value="1"/>
</dbReference>
<accession>A0A329TLE1</accession>
<feature type="domain" description="ABC transmembrane type-1" evidence="11">
    <location>
        <begin position="84"/>
        <end position="293"/>
    </location>
</feature>
<evidence type="ECO:0000256" key="1">
    <source>
        <dbReference type="ARBA" id="ARBA00004651"/>
    </source>
</evidence>
<proteinExistence type="inferred from homology"/>
<keyword evidence="8 9" id="KW-0472">Membrane</keyword>
<comment type="function">
    <text evidence="10">Part of the binding-protein-dependent transport system for phosphate; probably responsible for the translocation of the substrate across the membrane.</text>
</comment>
<dbReference type="SUPFAM" id="SSF161098">
    <property type="entry name" value="MetI-like"/>
    <property type="match status" value="1"/>
</dbReference>
<evidence type="ECO:0000256" key="3">
    <source>
        <dbReference type="ARBA" id="ARBA00022448"/>
    </source>
</evidence>
<organism evidence="12 13">
    <name type="scientific">Faecalibacterium prausnitzii</name>
    <dbReference type="NCBI Taxonomy" id="853"/>
    <lineage>
        <taxon>Bacteria</taxon>
        <taxon>Bacillati</taxon>
        <taxon>Bacillota</taxon>
        <taxon>Clostridia</taxon>
        <taxon>Eubacteriales</taxon>
        <taxon>Oscillospiraceae</taxon>
        <taxon>Faecalibacterium</taxon>
    </lineage>
</organism>
<keyword evidence="5 10" id="KW-0592">Phosphate transport</keyword>
<feature type="transmembrane region" description="Helical" evidence="9">
    <location>
        <begin position="83"/>
        <end position="109"/>
    </location>
</feature>
<dbReference type="GO" id="GO:0005315">
    <property type="term" value="F:phosphate transmembrane transporter activity"/>
    <property type="evidence" value="ECO:0007669"/>
    <property type="project" value="InterPro"/>
</dbReference>
<gene>
    <name evidence="12" type="primary">pstC</name>
    <name evidence="12" type="ORF">C4N25_07825</name>
</gene>
<feature type="transmembrane region" description="Helical" evidence="9">
    <location>
        <begin position="121"/>
        <end position="145"/>
    </location>
</feature>
<dbReference type="CDD" id="cd06261">
    <property type="entry name" value="TM_PBP2"/>
    <property type="match status" value="1"/>
</dbReference>
<evidence type="ECO:0000256" key="9">
    <source>
        <dbReference type="RuleBase" id="RU363032"/>
    </source>
</evidence>
<dbReference type="NCBIfam" id="TIGR02138">
    <property type="entry name" value="phosphate_pstC"/>
    <property type="match status" value="1"/>
</dbReference>
<evidence type="ECO:0000256" key="10">
    <source>
        <dbReference type="RuleBase" id="RU363054"/>
    </source>
</evidence>
<dbReference type="InterPro" id="IPR000515">
    <property type="entry name" value="MetI-like"/>
</dbReference>
<protein>
    <recommendedName>
        <fullName evidence="10">Phosphate transport system permease protein</fullName>
    </recommendedName>
</protein>
<dbReference type="PROSITE" id="PS50928">
    <property type="entry name" value="ABC_TM1"/>
    <property type="match status" value="1"/>
</dbReference>
<feature type="transmembrane region" description="Helical" evidence="9">
    <location>
        <begin position="157"/>
        <end position="180"/>
    </location>
</feature>
<keyword evidence="6 9" id="KW-0812">Transmembrane</keyword>
<dbReference type="InterPro" id="IPR051124">
    <property type="entry name" value="Phosphate_Transport_Permease"/>
</dbReference>
<comment type="similarity">
    <text evidence="2 10">Belongs to the binding-protein-dependent transport system permease family. CysTW subfamily.</text>
</comment>
<evidence type="ECO:0000256" key="6">
    <source>
        <dbReference type="ARBA" id="ARBA00022692"/>
    </source>
</evidence>
<dbReference type="PANTHER" id="PTHR30425:SF1">
    <property type="entry name" value="PHOSPHATE TRANSPORT SYSTEM PERMEASE PROTEIN PSTC"/>
    <property type="match status" value="1"/>
</dbReference>
<dbReference type="GO" id="GO:0006817">
    <property type="term" value="P:phosphate ion transport"/>
    <property type="evidence" value="ECO:0007669"/>
    <property type="project" value="UniProtKB-KW"/>
</dbReference>
<sequence>MKQTVSSLRRLELPRNAAEWLEAIMNFLFFLCGILAVGCVVLISAYMVLSGVPAIRQIGLFPFLFGTEWASTAADPKFGILPFLLSSIYGTLGATLIGVPVGLLTAVFLSKAAGPRVRAVVVTAIELLSGIPSVVFGLLGMQVLVPAVAKTFGKASGACLLSAIVVLSIMILPSIVSVSVTALNAVPPEYEQGSLALGATDTETWFKISVPAAKSGIAAGIVLGIGRAIGEAMAVMMVAGNSPNMPTSLFKSVTFLTTAIAKEMSYASGLQKQALFSIALVLFLFIMLINVVLNIVLKGGSRNE</sequence>
<evidence type="ECO:0000256" key="7">
    <source>
        <dbReference type="ARBA" id="ARBA00022989"/>
    </source>
</evidence>
<evidence type="ECO:0000259" key="11">
    <source>
        <dbReference type="PROSITE" id="PS50928"/>
    </source>
</evidence>
<evidence type="ECO:0000313" key="13">
    <source>
        <dbReference type="Proteomes" id="UP000251634"/>
    </source>
</evidence>
<feature type="transmembrane region" description="Helical" evidence="9">
    <location>
        <begin position="274"/>
        <end position="297"/>
    </location>
</feature>
<comment type="caution">
    <text evidence="10">Lacks conserved residue(s) required for the propagation of feature annotation.</text>
</comment>
<dbReference type="Gene3D" id="1.10.3720.10">
    <property type="entry name" value="MetI-like"/>
    <property type="match status" value="1"/>
</dbReference>
<feature type="transmembrane region" description="Helical" evidence="9">
    <location>
        <begin position="20"/>
        <end position="48"/>
    </location>
</feature>
<dbReference type="AlphaFoldDB" id="A0A329TLE1"/>
<keyword evidence="4 10" id="KW-1003">Cell membrane</keyword>
<dbReference type="GO" id="GO:0005886">
    <property type="term" value="C:plasma membrane"/>
    <property type="evidence" value="ECO:0007669"/>
    <property type="project" value="UniProtKB-SubCell"/>
</dbReference>